<accession>A0A6A3AM85</accession>
<gene>
    <name evidence="1" type="ORF">F3Y22_tig00110450pilonHSYRG00503</name>
</gene>
<evidence type="ECO:0000313" key="2">
    <source>
        <dbReference type="Proteomes" id="UP000436088"/>
    </source>
</evidence>
<comment type="caution">
    <text evidence="1">The sequence shown here is derived from an EMBL/GenBank/DDBJ whole genome shotgun (WGS) entry which is preliminary data.</text>
</comment>
<evidence type="ECO:0000313" key="1">
    <source>
        <dbReference type="EMBL" id="KAE8704507.1"/>
    </source>
</evidence>
<reference evidence="1" key="1">
    <citation type="submission" date="2019-09" db="EMBL/GenBank/DDBJ databases">
        <title>Draft genome information of white flower Hibiscus syriacus.</title>
        <authorList>
            <person name="Kim Y.-M."/>
        </authorList>
    </citation>
    <scope>NUCLEOTIDE SEQUENCE [LARGE SCALE GENOMIC DNA]</scope>
    <source>
        <strain evidence="1">YM2019G1</strain>
    </source>
</reference>
<proteinExistence type="predicted"/>
<dbReference type="PANTHER" id="PTHR33116:SF75">
    <property type="entry name" value="RIBONUCLEASE H PROTEIN"/>
    <property type="match status" value="1"/>
</dbReference>
<name>A0A6A3AM85_HIBSY</name>
<keyword evidence="2" id="KW-1185">Reference proteome</keyword>
<dbReference type="AlphaFoldDB" id="A0A6A3AM85"/>
<sequence>MFKKVAFLGLCRGVDVGFSVVAGLKLNKNKTKLFGITLEGGVVRRWADQIHCGWAELLSTYLGLPLEHRKNSKSLWQPILDKIKSRLQSWKGKMLSMGGRQVLDRAVSVVQGPDRVIWAGAQDGMYNTKAFCLKVAAAEGACLDRCLATSNGSRCF</sequence>
<organism evidence="1 2">
    <name type="scientific">Hibiscus syriacus</name>
    <name type="common">Rose of Sharon</name>
    <dbReference type="NCBI Taxonomy" id="106335"/>
    <lineage>
        <taxon>Eukaryota</taxon>
        <taxon>Viridiplantae</taxon>
        <taxon>Streptophyta</taxon>
        <taxon>Embryophyta</taxon>
        <taxon>Tracheophyta</taxon>
        <taxon>Spermatophyta</taxon>
        <taxon>Magnoliopsida</taxon>
        <taxon>eudicotyledons</taxon>
        <taxon>Gunneridae</taxon>
        <taxon>Pentapetalae</taxon>
        <taxon>rosids</taxon>
        <taxon>malvids</taxon>
        <taxon>Malvales</taxon>
        <taxon>Malvaceae</taxon>
        <taxon>Malvoideae</taxon>
        <taxon>Hibiscus</taxon>
    </lineage>
</organism>
<protein>
    <submittedName>
        <fullName evidence="1">Uncharacterized protein</fullName>
    </submittedName>
</protein>
<dbReference type="EMBL" id="VEPZ02000992">
    <property type="protein sequence ID" value="KAE8704507.1"/>
    <property type="molecule type" value="Genomic_DNA"/>
</dbReference>
<dbReference type="Proteomes" id="UP000436088">
    <property type="component" value="Unassembled WGS sequence"/>
</dbReference>
<dbReference type="PANTHER" id="PTHR33116">
    <property type="entry name" value="REVERSE TRANSCRIPTASE ZINC-BINDING DOMAIN-CONTAINING PROTEIN-RELATED-RELATED"/>
    <property type="match status" value="1"/>
</dbReference>